<protein>
    <submittedName>
        <fullName evidence="2">Uncharacterized protein</fullName>
    </submittedName>
</protein>
<dbReference type="EMBL" id="MEVI01000003">
    <property type="protein sequence ID" value="OGC55000.1"/>
    <property type="molecule type" value="Genomic_DNA"/>
</dbReference>
<sequence length="69" mass="7990">MPKLKRKNKSSSTRSSAIYDREFHFLTDNKRTLQLIITAFLALSALLVAHIVNQQEELDLYKEARAVTR</sequence>
<feature type="transmembrane region" description="Helical" evidence="1">
    <location>
        <begin position="33"/>
        <end position="52"/>
    </location>
</feature>
<proteinExistence type="predicted"/>
<accession>A0A1F4VDE9</accession>
<keyword evidence="1" id="KW-1133">Transmembrane helix</keyword>
<evidence type="ECO:0000256" key="1">
    <source>
        <dbReference type="SAM" id="Phobius"/>
    </source>
</evidence>
<reference evidence="2 3" key="1">
    <citation type="journal article" date="2016" name="Nat. Commun.">
        <title>Thousands of microbial genomes shed light on interconnected biogeochemical processes in an aquifer system.</title>
        <authorList>
            <person name="Anantharaman K."/>
            <person name="Brown C.T."/>
            <person name="Hug L.A."/>
            <person name="Sharon I."/>
            <person name="Castelle C.J."/>
            <person name="Probst A.J."/>
            <person name="Thomas B.C."/>
            <person name="Singh A."/>
            <person name="Wilkins M.J."/>
            <person name="Karaoz U."/>
            <person name="Brodie E.L."/>
            <person name="Williams K.H."/>
            <person name="Hubbard S.S."/>
            <person name="Banfield J.F."/>
        </authorList>
    </citation>
    <scope>NUCLEOTIDE SEQUENCE [LARGE SCALE GENOMIC DNA]</scope>
</reference>
<evidence type="ECO:0000313" key="2">
    <source>
        <dbReference type="EMBL" id="OGC55000.1"/>
    </source>
</evidence>
<keyword evidence="1" id="KW-0812">Transmembrane</keyword>
<name>A0A1F4VDE9_UNCKA</name>
<comment type="caution">
    <text evidence="2">The sequence shown here is derived from an EMBL/GenBank/DDBJ whole genome shotgun (WGS) entry which is preliminary data.</text>
</comment>
<dbReference type="Proteomes" id="UP000176504">
    <property type="component" value="Unassembled WGS sequence"/>
</dbReference>
<organism evidence="2 3">
    <name type="scientific">candidate division WWE3 bacterium RIFCSPLOWO2_01_FULL_41_18</name>
    <dbReference type="NCBI Taxonomy" id="1802625"/>
    <lineage>
        <taxon>Bacteria</taxon>
        <taxon>Katanobacteria</taxon>
    </lineage>
</organism>
<dbReference type="AlphaFoldDB" id="A0A1F4VDE9"/>
<evidence type="ECO:0000313" key="3">
    <source>
        <dbReference type="Proteomes" id="UP000176504"/>
    </source>
</evidence>
<keyword evidence="1" id="KW-0472">Membrane</keyword>
<gene>
    <name evidence="2" type="ORF">A3A78_03395</name>
</gene>